<name>A0A100W8S1_MYCCR</name>
<accession>A0A100W8S1</accession>
<evidence type="ECO:0000313" key="4">
    <source>
        <dbReference type="Proteomes" id="UP000069443"/>
    </source>
</evidence>
<dbReference type="RefSeq" id="WP_062655183.1">
    <property type="nucleotide sequence ID" value="NZ_BCSY01000028.1"/>
</dbReference>
<dbReference type="Proteomes" id="UP000069443">
    <property type="component" value="Unassembled WGS sequence"/>
</dbReference>
<keyword evidence="4" id="KW-1185">Reference proteome</keyword>
<dbReference type="PANTHER" id="PTHR43244:SF1">
    <property type="entry name" value="5,10-METHYLENETETRAHYDROMETHANOPTERIN REDUCTASE"/>
    <property type="match status" value="1"/>
</dbReference>
<reference evidence="4" key="1">
    <citation type="journal article" date="2016" name="Genome Announc.">
        <title>Draft Genome Sequences of Five Rapidly Growing Mycobacterium Species, M. thermoresistibile, M. fortuitum subsp. acetamidolyticum, M. canariasense, M. brisbanense, and M. novocastrense.</title>
        <authorList>
            <person name="Katahira K."/>
            <person name="Ogura Y."/>
            <person name="Gotoh Y."/>
            <person name="Hayashi T."/>
        </authorList>
    </citation>
    <scope>NUCLEOTIDE SEQUENCE [LARGE SCALE GENOMIC DNA]</scope>
    <source>
        <strain evidence="4">JCM15298</strain>
    </source>
</reference>
<comment type="caution">
    <text evidence="3">The sequence shown here is derived from an EMBL/GenBank/DDBJ whole genome shotgun (WGS) entry which is preliminary data.</text>
</comment>
<dbReference type="InterPro" id="IPR011251">
    <property type="entry name" value="Luciferase-like_dom"/>
</dbReference>
<keyword evidence="1" id="KW-0560">Oxidoreductase</keyword>
<evidence type="ECO:0000256" key="1">
    <source>
        <dbReference type="ARBA" id="ARBA00023002"/>
    </source>
</evidence>
<evidence type="ECO:0000259" key="2">
    <source>
        <dbReference type="Pfam" id="PF00296"/>
    </source>
</evidence>
<evidence type="ECO:0000313" key="3">
    <source>
        <dbReference type="EMBL" id="GAS93836.1"/>
    </source>
</evidence>
<dbReference type="InterPro" id="IPR050564">
    <property type="entry name" value="F420-G6PD/mer"/>
</dbReference>
<organism evidence="3 4">
    <name type="scientific">Mycolicibacterium canariasense</name>
    <name type="common">Mycobacterium canariasense</name>
    <dbReference type="NCBI Taxonomy" id="228230"/>
    <lineage>
        <taxon>Bacteria</taxon>
        <taxon>Bacillati</taxon>
        <taxon>Actinomycetota</taxon>
        <taxon>Actinomycetes</taxon>
        <taxon>Mycobacteriales</taxon>
        <taxon>Mycobacteriaceae</taxon>
        <taxon>Mycolicibacterium</taxon>
    </lineage>
</organism>
<dbReference type="Pfam" id="PF00296">
    <property type="entry name" value="Bac_luciferase"/>
    <property type="match status" value="1"/>
</dbReference>
<dbReference type="OrthoDB" id="7816697at2"/>
<protein>
    <submittedName>
        <fullName evidence="3">5,10-methylenetetrahydromethanopterin reductase</fullName>
    </submittedName>
</protein>
<reference evidence="4" key="2">
    <citation type="submission" date="2016-02" db="EMBL/GenBank/DDBJ databases">
        <title>Draft genome sequence of five rapidly growing Mycobacterium species.</title>
        <authorList>
            <person name="Katahira K."/>
            <person name="Gotou Y."/>
            <person name="Iida K."/>
            <person name="Ogura Y."/>
            <person name="Hayashi T."/>
        </authorList>
    </citation>
    <scope>NUCLEOTIDE SEQUENCE [LARGE SCALE GENOMIC DNA]</scope>
    <source>
        <strain evidence="4">JCM15298</strain>
    </source>
</reference>
<dbReference type="SUPFAM" id="SSF51679">
    <property type="entry name" value="Bacterial luciferase-like"/>
    <property type="match status" value="1"/>
</dbReference>
<feature type="domain" description="Luciferase-like" evidence="2">
    <location>
        <begin position="14"/>
        <end position="310"/>
    </location>
</feature>
<sequence length="335" mass="36350">MAEVEFSVGLPPTSKVPELFTYAESLGYAQGYVFDTAFQGDDVWYQLHRAAEATTTLRLGPGVLIPSQRHPLVNAAQTVSLHALAPGRVTTSFGTGFSSRAAIGQPPVRWSYMEDYITAYQQLLAGETAEWEGAPIRMLLRGTEWESVVPLRVPLIMSGTGPKGDAISRRLGADGMMSLFAVTPQQAAYGRRVVVVMGTVLDEGEKVSDDRVRDAVGVVAGVQLHFAWTLQGPEAVRQMPGGKEWLDVVNQHPQRERHLAVHQGHLLKMSDADAAAWRAGSHALLPGNTMTGSLDEVSAAIRTLVDDGATEVHFQPSGPDIPRELERFMTAARRA</sequence>
<proteinExistence type="predicted"/>
<dbReference type="STRING" id="228230.RMCC_0802"/>
<dbReference type="PANTHER" id="PTHR43244">
    <property type="match status" value="1"/>
</dbReference>
<gene>
    <name evidence="3" type="ORF">RMCC_0802</name>
</gene>
<dbReference type="GO" id="GO:0016705">
    <property type="term" value="F:oxidoreductase activity, acting on paired donors, with incorporation or reduction of molecular oxygen"/>
    <property type="evidence" value="ECO:0007669"/>
    <property type="project" value="InterPro"/>
</dbReference>
<dbReference type="EMBL" id="BCSY01000028">
    <property type="protein sequence ID" value="GAS93836.1"/>
    <property type="molecule type" value="Genomic_DNA"/>
</dbReference>
<dbReference type="AlphaFoldDB" id="A0A100W8S1"/>
<dbReference type="Gene3D" id="3.20.20.30">
    <property type="entry name" value="Luciferase-like domain"/>
    <property type="match status" value="1"/>
</dbReference>
<dbReference type="InterPro" id="IPR036661">
    <property type="entry name" value="Luciferase-like_sf"/>
</dbReference>